<dbReference type="InterPro" id="IPR050807">
    <property type="entry name" value="TransReg_Diox_bact_type"/>
</dbReference>
<dbReference type="Gene3D" id="2.60.120.10">
    <property type="entry name" value="Jelly Rolls"/>
    <property type="match status" value="1"/>
</dbReference>
<dbReference type="InterPro" id="IPR013096">
    <property type="entry name" value="Cupin_2"/>
</dbReference>
<protein>
    <submittedName>
        <fullName evidence="3">Cupin domain-containing protein</fullName>
    </submittedName>
</protein>
<dbReference type="SUPFAM" id="SSF51182">
    <property type="entry name" value="RmlC-like cupins"/>
    <property type="match status" value="1"/>
</dbReference>
<proteinExistence type="predicted"/>
<dbReference type="Pfam" id="PF01381">
    <property type="entry name" value="HTH_3"/>
    <property type="match status" value="1"/>
</dbReference>
<dbReference type="Gene3D" id="1.10.260.40">
    <property type="entry name" value="lambda repressor-like DNA-binding domains"/>
    <property type="match status" value="1"/>
</dbReference>
<organism evidence="3 4">
    <name type="scientific">Acidiferrimicrobium australe</name>
    <dbReference type="NCBI Taxonomy" id="2664430"/>
    <lineage>
        <taxon>Bacteria</taxon>
        <taxon>Bacillati</taxon>
        <taxon>Actinomycetota</taxon>
        <taxon>Acidimicrobiia</taxon>
        <taxon>Acidimicrobiales</taxon>
        <taxon>Acidimicrobiaceae</taxon>
        <taxon>Acidiferrimicrobium</taxon>
    </lineage>
</organism>
<reference evidence="3 4" key="1">
    <citation type="submission" date="2019-11" db="EMBL/GenBank/DDBJ databases">
        <title>Acidiferrimicrobium australis gen. nov., sp. nov., an acidophilic and obligately heterotrophic, member of the Actinobacteria that catalyses dissimilatory oxido- reduction of iron isolated from metal-rich acidic water in Chile.</title>
        <authorList>
            <person name="Gonzalez D."/>
            <person name="Huber K."/>
            <person name="Hedrich S."/>
            <person name="Rojas-Villalobos C."/>
            <person name="Quatrini R."/>
            <person name="Dinamarca M.A."/>
            <person name="Schwarz A."/>
            <person name="Canales C."/>
            <person name="Nancucheo I."/>
        </authorList>
    </citation>
    <scope>NUCLEOTIDE SEQUENCE [LARGE SCALE GENOMIC DNA]</scope>
    <source>
        <strain evidence="3 4">USS-CCA1</strain>
    </source>
</reference>
<gene>
    <name evidence="3" type="ORF">GHK86_00840</name>
</gene>
<sequence length="188" mass="20209">MRQGLPTPELQIGPRLRRARLASHLTLEDVARSTGLTKGFISQLERDMTSASVASLVKVCEALRISVGALFEPASTLLTRSAEAPRINFGGTGLLEVLLTPRGSSDLQVIRSVIEPGGGSGEEPYGLDAKAEVAYIVEGELVVALDAEEYRLAAGDTLTFSAQVPHAWHNPSKRRRAVALWILAPSPW</sequence>
<evidence type="ECO:0000313" key="3">
    <source>
        <dbReference type="EMBL" id="MST31278.1"/>
    </source>
</evidence>
<dbReference type="PROSITE" id="PS50943">
    <property type="entry name" value="HTH_CROC1"/>
    <property type="match status" value="1"/>
</dbReference>
<accession>A0ABW9QNN5</accession>
<dbReference type="SMART" id="SM00530">
    <property type="entry name" value="HTH_XRE"/>
    <property type="match status" value="1"/>
</dbReference>
<dbReference type="CDD" id="cd00093">
    <property type="entry name" value="HTH_XRE"/>
    <property type="match status" value="1"/>
</dbReference>
<dbReference type="CDD" id="cd02209">
    <property type="entry name" value="cupin_XRE_C"/>
    <property type="match status" value="1"/>
</dbReference>
<keyword evidence="4" id="KW-1185">Reference proteome</keyword>
<dbReference type="EMBL" id="WJHE01000029">
    <property type="protein sequence ID" value="MST31278.1"/>
    <property type="molecule type" value="Genomic_DNA"/>
</dbReference>
<evidence type="ECO:0000256" key="1">
    <source>
        <dbReference type="ARBA" id="ARBA00023125"/>
    </source>
</evidence>
<dbReference type="PANTHER" id="PTHR46797">
    <property type="entry name" value="HTH-TYPE TRANSCRIPTIONAL REGULATOR"/>
    <property type="match status" value="1"/>
</dbReference>
<dbReference type="Pfam" id="PF07883">
    <property type="entry name" value="Cupin_2"/>
    <property type="match status" value="1"/>
</dbReference>
<dbReference type="InterPro" id="IPR010982">
    <property type="entry name" value="Lambda_DNA-bd_dom_sf"/>
</dbReference>
<feature type="domain" description="HTH cro/C1-type" evidence="2">
    <location>
        <begin position="16"/>
        <end position="70"/>
    </location>
</feature>
<keyword evidence="1" id="KW-0238">DNA-binding</keyword>
<dbReference type="InterPro" id="IPR014710">
    <property type="entry name" value="RmlC-like_jellyroll"/>
</dbReference>
<name>A0ABW9QNN5_9ACTN</name>
<comment type="caution">
    <text evidence="3">The sequence shown here is derived from an EMBL/GenBank/DDBJ whole genome shotgun (WGS) entry which is preliminary data.</text>
</comment>
<evidence type="ECO:0000313" key="4">
    <source>
        <dbReference type="Proteomes" id="UP000437736"/>
    </source>
</evidence>
<dbReference type="InterPro" id="IPR011051">
    <property type="entry name" value="RmlC_Cupin_sf"/>
</dbReference>
<evidence type="ECO:0000259" key="2">
    <source>
        <dbReference type="PROSITE" id="PS50943"/>
    </source>
</evidence>
<dbReference type="Proteomes" id="UP000437736">
    <property type="component" value="Unassembled WGS sequence"/>
</dbReference>
<dbReference type="InterPro" id="IPR001387">
    <property type="entry name" value="Cro/C1-type_HTH"/>
</dbReference>
<dbReference type="PANTHER" id="PTHR46797:SF2">
    <property type="entry name" value="TRANSCRIPTIONAL REGULATOR"/>
    <property type="match status" value="1"/>
</dbReference>
<dbReference type="SUPFAM" id="SSF47413">
    <property type="entry name" value="lambda repressor-like DNA-binding domains"/>
    <property type="match status" value="1"/>
</dbReference>